<evidence type="ECO:0000256" key="6">
    <source>
        <dbReference type="ARBA" id="ARBA00023136"/>
    </source>
</evidence>
<dbReference type="Pfam" id="PF02321">
    <property type="entry name" value="OEP"/>
    <property type="match status" value="2"/>
</dbReference>
<evidence type="ECO:0000256" key="1">
    <source>
        <dbReference type="ARBA" id="ARBA00004442"/>
    </source>
</evidence>
<keyword evidence="8" id="KW-0732">Signal</keyword>
<name>A0ABT7HR81_9BACT</name>
<dbReference type="Gene3D" id="1.20.1600.10">
    <property type="entry name" value="Outer membrane efflux proteins (OEP)"/>
    <property type="match status" value="1"/>
</dbReference>
<feature type="chain" id="PRO_5046744188" evidence="8">
    <location>
        <begin position="21"/>
        <end position="585"/>
    </location>
</feature>
<evidence type="ECO:0000256" key="5">
    <source>
        <dbReference type="ARBA" id="ARBA00022692"/>
    </source>
</evidence>
<keyword evidence="4" id="KW-1134">Transmembrane beta strand</keyword>
<dbReference type="InterPro" id="IPR003423">
    <property type="entry name" value="OMP_efflux"/>
</dbReference>
<dbReference type="EMBL" id="JANURM010000011">
    <property type="protein sequence ID" value="MDL0089368.1"/>
    <property type="molecule type" value="Genomic_DNA"/>
</dbReference>
<keyword evidence="5" id="KW-0812">Transmembrane</keyword>
<proteinExistence type="inferred from homology"/>
<evidence type="ECO:0000313" key="10">
    <source>
        <dbReference type="Proteomes" id="UP001173801"/>
    </source>
</evidence>
<keyword evidence="6" id="KW-0472">Membrane</keyword>
<dbReference type="PANTHER" id="PTHR30026:SF22">
    <property type="entry name" value="OUTER MEMBRANE EFFLUX PROTEIN"/>
    <property type="match status" value="1"/>
</dbReference>
<evidence type="ECO:0000256" key="2">
    <source>
        <dbReference type="ARBA" id="ARBA00007613"/>
    </source>
</evidence>
<evidence type="ECO:0000313" key="9">
    <source>
        <dbReference type="EMBL" id="MDL0089368.1"/>
    </source>
</evidence>
<organism evidence="9 10">
    <name type="scientific">Campylobacter gastrosuis</name>
    <dbReference type="NCBI Taxonomy" id="2974576"/>
    <lineage>
        <taxon>Bacteria</taxon>
        <taxon>Pseudomonadati</taxon>
        <taxon>Campylobacterota</taxon>
        <taxon>Epsilonproteobacteria</taxon>
        <taxon>Campylobacterales</taxon>
        <taxon>Campylobacteraceae</taxon>
        <taxon>Campylobacter</taxon>
    </lineage>
</organism>
<reference evidence="9" key="1">
    <citation type="submission" date="2022-08" db="EMBL/GenBank/DDBJ databases">
        <authorList>
            <person name="Wang H."/>
        </authorList>
    </citation>
    <scope>NUCLEOTIDE SEQUENCE</scope>
    <source>
        <strain evidence="9">PS10</strain>
    </source>
</reference>
<comment type="subcellular location">
    <subcellularLocation>
        <location evidence="1">Cell outer membrane</location>
    </subcellularLocation>
</comment>
<keyword evidence="3" id="KW-0813">Transport</keyword>
<comment type="caution">
    <text evidence="9">The sequence shown here is derived from an EMBL/GenBank/DDBJ whole genome shotgun (WGS) entry which is preliminary data.</text>
</comment>
<evidence type="ECO:0000256" key="3">
    <source>
        <dbReference type="ARBA" id="ARBA00022448"/>
    </source>
</evidence>
<dbReference type="RefSeq" id="WP_284938026.1">
    <property type="nucleotide sequence ID" value="NZ_JANURM010000011.1"/>
</dbReference>
<keyword evidence="10" id="KW-1185">Reference proteome</keyword>
<evidence type="ECO:0000256" key="8">
    <source>
        <dbReference type="SAM" id="SignalP"/>
    </source>
</evidence>
<gene>
    <name evidence="9" type="ORF">NYG85_08350</name>
</gene>
<sequence>MKKIVSASILAALSIASANAEGFNYRIFVGTFGEGRSDTSVNKVAQKLQNDIEGIANLIEVDSYISDKKEKVLFIDTKPISRAEADSLLAKVKQIKGHSDSFMKLKTEQDYLIVTENQKARASGKMAPLNIEQVLAGDEVPEMPKQDPVVPASETQATGNALTLESVVKSILSENPNIKQAEFTYLQVGKDLNIAKNAYYPTLDASGYVGYEKKRLDDGVSTRTGDGRISGANLTLTENLYNGGADKHRINSQSARLDSTAYTLAQTADRLVLQAVNAYLELIKTKKILDIEADSVKSHEQIYNQIKDRAQAGFGVASEERQAGSRYTLAQSNLIAAENNYEDAISTFEKLYGRRVTAADLVMPEFGLALPNSEKEVYDKAMLCNPSLLVQRANIAMAESVVKEKDAPFRPKLDLEVSGNYEHTNVLYDNYEEATFDTLLRLRYNLYNKGTDKLEKEKSQLATSAEQQTLDVLTRDLTESLKFSWQNYTLEQKKMAYLNEHVEFAKATLDSYQDEFRIGRRDLINLLDAENEYNTALKEIINTETALLYAKYRLLDNMGMISDSFEPGFAKKYIQGACSIANDLR</sequence>
<keyword evidence="7" id="KW-0998">Cell outer membrane</keyword>
<evidence type="ECO:0000256" key="7">
    <source>
        <dbReference type="ARBA" id="ARBA00023237"/>
    </source>
</evidence>
<dbReference type="InterPro" id="IPR051906">
    <property type="entry name" value="TolC-like"/>
</dbReference>
<dbReference type="PANTHER" id="PTHR30026">
    <property type="entry name" value="OUTER MEMBRANE PROTEIN TOLC"/>
    <property type="match status" value="1"/>
</dbReference>
<comment type="similarity">
    <text evidence="2">Belongs to the outer membrane factor (OMF) (TC 1.B.17) family.</text>
</comment>
<dbReference type="SUPFAM" id="SSF56954">
    <property type="entry name" value="Outer membrane efflux proteins (OEP)"/>
    <property type="match status" value="1"/>
</dbReference>
<reference evidence="9" key="2">
    <citation type="journal article" date="2023" name="Microorganisms">
        <title>Isolation and Genomic Characteristics of Cat-Borne Campylobacter felis sp. nov. and Sheep-Borne Campylobacter ovis sp. nov.</title>
        <authorList>
            <person name="Wang H."/>
            <person name="Li Y."/>
            <person name="Gu Y."/>
            <person name="Zhou G."/>
            <person name="Chen X."/>
            <person name="Zhang X."/>
            <person name="Shao Z."/>
            <person name="Zhang J."/>
            <person name="Zhang M."/>
        </authorList>
    </citation>
    <scope>NUCLEOTIDE SEQUENCE</scope>
    <source>
        <strain evidence="9">PS10</strain>
    </source>
</reference>
<accession>A0ABT7HR81</accession>
<protein>
    <submittedName>
        <fullName evidence="9">TolC family protein</fullName>
    </submittedName>
</protein>
<dbReference type="Proteomes" id="UP001173801">
    <property type="component" value="Unassembled WGS sequence"/>
</dbReference>
<feature type="signal peptide" evidence="8">
    <location>
        <begin position="1"/>
        <end position="20"/>
    </location>
</feature>
<evidence type="ECO:0000256" key="4">
    <source>
        <dbReference type="ARBA" id="ARBA00022452"/>
    </source>
</evidence>